<reference evidence="1 2" key="1">
    <citation type="submission" date="2023-07" db="EMBL/GenBank/DDBJ databases">
        <title>Genomic Encyclopedia of Type Strains, Phase IV (KMG-IV): sequencing the most valuable type-strain genomes for metagenomic binning, comparative biology and taxonomic classification.</title>
        <authorList>
            <person name="Goeker M."/>
        </authorList>
    </citation>
    <scope>NUCLEOTIDE SEQUENCE [LARGE SCALE GENOMIC DNA]</scope>
    <source>
        <strain evidence="1 2">DSM 19092</strain>
    </source>
</reference>
<evidence type="ECO:0000313" key="2">
    <source>
        <dbReference type="Proteomes" id="UP001225646"/>
    </source>
</evidence>
<dbReference type="Proteomes" id="UP001225646">
    <property type="component" value="Unassembled WGS sequence"/>
</dbReference>
<dbReference type="Pfam" id="PF10949">
    <property type="entry name" value="DUF2777"/>
    <property type="match status" value="1"/>
</dbReference>
<accession>A0ABT9VN25</accession>
<name>A0ABT9VN25_9BACI</name>
<evidence type="ECO:0000313" key="1">
    <source>
        <dbReference type="EMBL" id="MDQ0162387.1"/>
    </source>
</evidence>
<gene>
    <name evidence="1" type="ORF">J2S06_001464</name>
</gene>
<keyword evidence="2" id="KW-1185">Reference proteome</keyword>
<organism evidence="1 2">
    <name type="scientific">Aeribacillus alveayuensis</name>
    <dbReference type="NCBI Taxonomy" id="279215"/>
    <lineage>
        <taxon>Bacteria</taxon>
        <taxon>Bacillati</taxon>
        <taxon>Bacillota</taxon>
        <taxon>Bacilli</taxon>
        <taxon>Bacillales</taxon>
        <taxon>Bacillaceae</taxon>
        <taxon>Aeribacillus</taxon>
    </lineage>
</organism>
<dbReference type="EMBL" id="JAUSTR010000004">
    <property type="protein sequence ID" value="MDQ0162387.1"/>
    <property type="molecule type" value="Genomic_DNA"/>
</dbReference>
<dbReference type="InterPro" id="IPR024488">
    <property type="entry name" value="DUF2777"/>
</dbReference>
<protein>
    <recommendedName>
        <fullName evidence="3">DUF2777 domain-containing protein</fullName>
    </recommendedName>
</protein>
<dbReference type="RefSeq" id="WP_419151843.1">
    <property type="nucleotide sequence ID" value="NZ_JAUSTR010000004.1"/>
</dbReference>
<proteinExistence type="predicted"/>
<comment type="caution">
    <text evidence="1">The sequence shown here is derived from an EMBL/GenBank/DDBJ whole genome shotgun (WGS) entry which is preliminary data.</text>
</comment>
<evidence type="ECO:0008006" key="3">
    <source>
        <dbReference type="Google" id="ProtNLM"/>
    </source>
</evidence>
<sequence>MVSILSNVKRQLLQLQKRSYMIGIVQKYEPDLVLFDHEDEQILFQNVLEKDLDIYINGRWEKGKWVGGSFVQIGSVTYELQDGEKIRVKKNLAYSFQQVLEELSDESFTMFVKHLNHLSFSIYDLLYGHNQLLFQKRGASIYVFDNGEQICAVQHFFKRSGLISDRFEFTLSTGERSIITSLTV</sequence>